<dbReference type="GeneID" id="28800033"/>
<accession>A0A0K0MWS9</accession>
<reference evidence="2 3" key="1">
    <citation type="journal article" date="2015" name="PLoS ONE">
        <title>Lysis to Kill: Evaluation of the Lytic Abilities, and Genomics of Nine Bacteriophages Infective for Gordonia spp. and Their Potential Use in Activated Sludge Foam Biocontrol.</title>
        <authorList>
            <person name="Dyson Z.A."/>
            <person name="Tucci J."/>
            <person name="Seviour R.J."/>
            <person name="Petrovski S."/>
        </authorList>
    </citation>
    <scope>NUCLEOTIDE SEQUENCE [LARGE SCALE GENOMIC DNA]</scope>
</reference>
<organism evidence="2 3">
    <name type="scientific">Gordonia phage GMA5</name>
    <dbReference type="NCBI Taxonomy" id="1647472"/>
    <lineage>
        <taxon>Viruses</taxon>
        <taxon>Duplodnaviria</taxon>
        <taxon>Heunggongvirae</taxon>
        <taxon>Uroviricota</taxon>
        <taxon>Caudoviricetes</taxon>
        <taxon>Grutrevirus</taxon>
        <taxon>Grutrevirus GMA5</taxon>
    </lineage>
</organism>
<evidence type="ECO:0000313" key="2">
    <source>
        <dbReference type="EMBL" id="AKI28634.1"/>
    </source>
</evidence>
<feature type="domain" description="Helix-turn-helix" evidence="1">
    <location>
        <begin position="7"/>
        <end position="50"/>
    </location>
</feature>
<protein>
    <recommendedName>
        <fullName evidence="1">Helix-turn-helix domain-containing protein</fullName>
    </recommendedName>
</protein>
<gene>
    <name evidence="2" type="ORF">GMA5_20</name>
</gene>
<evidence type="ECO:0000259" key="1">
    <source>
        <dbReference type="Pfam" id="PF12728"/>
    </source>
</evidence>
<keyword evidence="3" id="KW-1185">Reference proteome</keyword>
<dbReference type="SUPFAM" id="SSF46955">
    <property type="entry name" value="Putative DNA-binding domain"/>
    <property type="match status" value="1"/>
</dbReference>
<dbReference type="RefSeq" id="YP_009273617.1">
    <property type="nucleotide sequence ID" value="NC_030907.1"/>
</dbReference>
<dbReference type="InterPro" id="IPR041657">
    <property type="entry name" value="HTH_17"/>
</dbReference>
<dbReference type="Pfam" id="PF12728">
    <property type="entry name" value="HTH_17"/>
    <property type="match status" value="1"/>
</dbReference>
<dbReference type="InterPro" id="IPR009061">
    <property type="entry name" value="DNA-bd_dom_put_sf"/>
</dbReference>
<dbReference type="KEGG" id="vg:28800033"/>
<sequence length="59" mass="6289">MHQSLISSREAAEILGVDPSTITRMVHRGQLEPASKAPGLRGAFMFDETLVESMAGASC</sequence>
<dbReference type="Gene3D" id="1.10.1660.10">
    <property type="match status" value="1"/>
</dbReference>
<proteinExistence type="predicted"/>
<evidence type="ECO:0000313" key="3">
    <source>
        <dbReference type="Proteomes" id="UP000207679"/>
    </source>
</evidence>
<name>A0A0K0MWS9_9CAUD</name>
<dbReference type="EMBL" id="KR053198">
    <property type="protein sequence ID" value="AKI28634.1"/>
    <property type="molecule type" value="Genomic_DNA"/>
</dbReference>
<dbReference type="Proteomes" id="UP000207679">
    <property type="component" value="Segment"/>
</dbReference>